<dbReference type="PANTHER" id="PTHR35936">
    <property type="entry name" value="MEMBRANE-BOUND LYTIC MUREIN TRANSGLYCOSYLASE F"/>
    <property type="match status" value="1"/>
</dbReference>
<protein>
    <submittedName>
        <fullName evidence="7">ABC transporter substrate-binding protein</fullName>
    </submittedName>
</protein>
<evidence type="ECO:0000313" key="7">
    <source>
        <dbReference type="EMBL" id="MEQ5842717.1"/>
    </source>
</evidence>
<feature type="chain" id="PRO_5046907631" evidence="5">
    <location>
        <begin position="32"/>
        <end position="283"/>
    </location>
</feature>
<feature type="domain" description="Solute-binding protein family 3/N-terminal" evidence="6">
    <location>
        <begin position="41"/>
        <end position="271"/>
    </location>
</feature>
<dbReference type="InterPro" id="IPR018313">
    <property type="entry name" value="SBP_3_CS"/>
</dbReference>
<feature type="signal peptide" evidence="5">
    <location>
        <begin position="1"/>
        <end position="31"/>
    </location>
</feature>
<evidence type="ECO:0000256" key="3">
    <source>
        <dbReference type="ARBA" id="ARBA00022729"/>
    </source>
</evidence>
<dbReference type="PROSITE" id="PS01039">
    <property type="entry name" value="SBP_BACTERIAL_3"/>
    <property type="match status" value="1"/>
</dbReference>
<evidence type="ECO:0000313" key="8">
    <source>
        <dbReference type="Proteomes" id="UP001469089"/>
    </source>
</evidence>
<dbReference type="Proteomes" id="UP001469089">
    <property type="component" value="Unassembled WGS sequence"/>
</dbReference>
<keyword evidence="3 5" id="KW-0732">Signal</keyword>
<keyword evidence="8" id="KW-1185">Reference proteome</keyword>
<comment type="subcellular location">
    <subcellularLocation>
        <location evidence="1">Cell envelope</location>
    </subcellularLocation>
</comment>
<reference evidence="7 8" key="1">
    <citation type="journal article" date="2024" name="Chem. Sci.">
        <title>Discovery of a lagriamide polyketide by integrated genome mining, isotopic labeling, and untargeted metabolomics.</title>
        <authorList>
            <person name="Fergusson C.H."/>
            <person name="Saulog J."/>
            <person name="Paulo B.S."/>
            <person name="Wilson D.M."/>
            <person name="Liu D.Y."/>
            <person name="Morehouse N.J."/>
            <person name="Waterworth S."/>
            <person name="Barkei J."/>
            <person name="Gray C.A."/>
            <person name="Kwan J.C."/>
            <person name="Eustaquio A.S."/>
            <person name="Linington R.G."/>
        </authorList>
    </citation>
    <scope>NUCLEOTIDE SEQUENCE [LARGE SCALE GENOMIC DNA]</scope>
    <source>
        <strain evidence="7 8">RL17-338-BIF-B</strain>
    </source>
</reference>
<evidence type="ECO:0000256" key="2">
    <source>
        <dbReference type="ARBA" id="ARBA00010333"/>
    </source>
</evidence>
<accession>A0ABV1LTQ8</accession>
<dbReference type="SMART" id="SM00062">
    <property type="entry name" value="PBPb"/>
    <property type="match status" value="1"/>
</dbReference>
<dbReference type="EMBL" id="JAOALG010000002">
    <property type="protein sequence ID" value="MEQ5842717.1"/>
    <property type="molecule type" value="Genomic_DNA"/>
</dbReference>
<evidence type="ECO:0000256" key="4">
    <source>
        <dbReference type="RuleBase" id="RU003744"/>
    </source>
</evidence>
<dbReference type="Gene3D" id="3.40.190.10">
    <property type="entry name" value="Periplasmic binding protein-like II"/>
    <property type="match status" value="2"/>
</dbReference>
<evidence type="ECO:0000259" key="6">
    <source>
        <dbReference type="SMART" id="SM00062"/>
    </source>
</evidence>
<comment type="similarity">
    <text evidence="2 4">Belongs to the bacterial solute-binding protein 3 family.</text>
</comment>
<evidence type="ECO:0000256" key="5">
    <source>
        <dbReference type="SAM" id="SignalP"/>
    </source>
</evidence>
<gene>
    <name evidence="7" type="ORF">N0A02_25015</name>
</gene>
<dbReference type="PANTHER" id="PTHR35936:SF17">
    <property type="entry name" value="ARGININE-BINDING EXTRACELLULAR PROTEIN ARTP"/>
    <property type="match status" value="1"/>
</dbReference>
<dbReference type="InterPro" id="IPR001638">
    <property type="entry name" value="Solute-binding_3/MltF_N"/>
</dbReference>
<name>A0ABV1LTQ8_9BURK</name>
<proteinExistence type="inferred from homology"/>
<sequence>MNAFFRLRGRVTLAVALVAATAALCVPSAHAGTVPSIGKSTLIAAIVPNYPPFEYKDPATDKLMGFDVDLGEALAAKLGVTLQWQETGFEQMMSALTTHRVDVILSGMTDLPARRSAVDFLDYITTGPQFYTLKTRAGEFPDMGALCGKTVGSSRRTSFPSDIANWSNANCVKAGKKPINVVGTDGSSDARMQLRQARLDAAVQGGETLPYQNSIEQNAYAPIGKPFLSQYTGIGIAKSNTAMTAGLTAALNQLIADGTYQKLLAKWGLQDHAVQKAVLNADN</sequence>
<comment type="caution">
    <text evidence="7">The sequence shown here is derived from an EMBL/GenBank/DDBJ whole genome shotgun (WGS) entry which is preliminary data.</text>
</comment>
<organism evidence="7 8">
    <name type="scientific">Paraburkholderia acidicola</name>
    <dbReference type="NCBI Taxonomy" id="1912599"/>
    <lineage>
        <taxon>Bacteria</taxon>
        <taxon>Pseudomonadati</taxon>
        <taxon>Pseudomonadota</taxon>
        <taxon>Betaproteobacteria</taxon>
        <taxon>Burkholderiales</taxon>
        <taxon>Burkholderiaceae</taxon>
        <taxon>Paraburkholderia</taxon>
    </lineage>
</organism>
<dbReference type="SUPFAM" id="SSF53850">
    <property type="entry name" value="Periplasmic binding protein-like II"/>
    <property type="match status" value="1"/>
</dbReference>
<dbReference type="CDD" id="cd01004">
    <property type="entry name" value="PBP2_MidA_like"/>
    <property type="match status" value="1"/>
</dbReference>
<dbReference type="Pfam" id="PF00497">
    <property type="entry name" value="SBP_bac_3"/>
    <property type="match status" value="1"/>
</dbReference>
<evidence type="ECO:0000256" key="1">
    <source>
        <dbReference type="ARBA" id="ARBA00004196"/>
    </source>
</evidence>
<dbReference type="RefSeq" id="WP_349544498.1">
    <property type="nucleotide sequence ID" value="NZ_JAOALG010000002.1"/>
</dbReference>